<keyword evidence="7 12" id="KW-0418">Kinase</keyword>
<gene>
    <name evidence="12 14" type="primary">rbsK</name>
    <name evidence="14" type="ORF">RS86_01782</name>
</gene>
<feature type="binding site" evidence="12">
    <location>
        <begin position="229"/>
        <end position="230"/>
    </location>
    <ligand>
        <name>ATP</name>
        <dbReference type="ChEBI" id="CHEBI:30616"/>
    </ligand>
</feature>
<keyword evidence="12" id="KW-0963">Cytoplasm</keyword>
<dbReference type="InterPro" id="IPR002139">
    <property type="entry name" value="Ribo/fructo_kinase"/>
</dbReference>
<dbReference type="STRING" id="582680.RS86_01782"/>
<dbReference type="InterPro" id="IPR011611">
    <property type="entry name" value="PfkB_dom"/>
</dbReference>
<dbReference type="GO" id="GO:0046872">
    <property type="term" value="F:metal ion binding"/>
    <property type="evidence" value="ECO:0007669"/>
    <property type="project" value="UniProtKB-KW"/>
</dbReference>
<feature type="binding site" evidence="12">
    <location>
        <begin position="14"/>
        <end position="16"/>
    </location>
    <ligand>
        <name>substrate</name>
    </ligand>
</feature>
<comment type="catalytic activity">
    <reaction evidence="12">
        <text>D-ribose + ATP = D-ribose 5-phosphate + ADP + H(+)</text>
        <dbReference type="Rhea" id="RHEA:13697"/>
        <dbReference type="ChEBI" id="CHEBI:15378"/>
        <dbReference type="ChEBI" id="CHEBI:30616"/>
        <dbReference type="ChEBI" id="CHEBI:47013"/>
        <dbReference type="ChEBI" id="CHEBI:78346"/>
        <dbReference type="ChEBI" id="CHEBI:456216"/>
        <dbReference type="EC" id="2.7.1.15"/>
    </reaction>
</comment>
<dbReference type="GO" id="GO:0004747">
    <property type="term" value="F:ribokinase activity"/>
    <property type="evidence" value="ECO:0007669"/>
    <property type="project" value="UniProtKB-UniRule"/>
</dbReference>
<proteinExistence type="inferred from homology"/>
<dbReference type="PROSITE" id="PS00584">
    <property type="entry name" value="PFKB_KINASES_2"/>
    <property type="match status" value="1"/>
</dbReference>
<reference evidence="14 15" key="1">
    <citation type="submission" date="2015-02" db="EMBL/GenBank/DDBJ databases">
        <title>Draft genome sequences of ten Microbacterium spp. with emphasis on heavy metal contaminated environments.</title>
        <authorList>
            <person name="Corretto E."/>
        </authorList>
    </citation>
    <scope>NUCLEOTIDE SEQUENCE [LARGE SCALE GENOMIC DNA]</scope>
    <source>
        <strain evidence="14 15">ARN176</strain>
    </source>
</reference>
<dbReference type="InterPro" id="IPR011877">
    <property type="entry name" value="Ribokinase"/>
</dbReference>
<feature type="binding site" evidence="12">
    <location>
        <position position="260"/>
    </location>
    <ligand>
        <name>K(+)</name>
        <dbReference type="ChEBI" id="CHEBI:29103"/>
    </ligand>
</feature>
<organism evidence="14 15">
    <name type="scientific">Microbacterium azadirachtae</name>
    <dbReference type="NCBI Taxonomy" id="582680"/>
    <lineage>
        <taxon>Bacteria</taxon>
        <taxon>Bacillati</taxon>
        <taxon>Actinomycetota</taxon>
        <taxon>Actinomycetes</taxon>
        <taxon>Micrococcales</taxon>
        <taxon>Microbacteriaceae</taxon>
        <taxon>Microbacterium</taxon>
    </lineage>
</organism>
<feature type="binding site" evidence="12">
    <location>
        <position position="224"/>
    </location>
    <ligand>
        <name>K(+)</name>
        <dbReference type="ChEBI" id="CHEBI:29103"/>
    </ligand>
</feature>
<evidence type="ECO:0000259" key="13">
    <source>
        <dbReference type="Pfam" id="PF00294"/>
    </source>
</evidence>
<dbReference type="Proteomes" id="UP000033740">
    <property type="component" value="Unassembled WGS sequence"/>
</dbReference>
<evidence type="ECO:0000256" key="6">
    <source>
        <dbReference type="ARBA" id="ARBA00022741"/>
    </source>
</evidence>
<feature type="active site" description="Proton acceptor" evidence="12">
    <location>
        <position position="230"/>
    </location>
</feature>
<dbReference type="PANTHER" id="PTHR10584">
    <property type="entry name" value="SUGAR KINASE"/>
    <property type="match status" value="1"/>
</dbReference>
<comment type="activity regulation">
    <text evidence="12">Activated by a monovalent cation that binds near, but not in, the active site. The most likely occupant of the site in vivo is potassium. Ion binding induces a conformational change that may alter substrate affinity.</text>
</comment>
<comment type="similarity">
    <text evidence="12">Belongs to the carbohydrate kinase PfkB family. Ribokinase subfamily.</text>
</comment>
<dbReference type="Gene3D" id="3.40.1190.20">
    <property type="match status" value="1"/>
</dbReference>
<evidence type="ECO:0000256" key="10">
    <source>
        <dbReference type="ARBA" id="ARBA00022958"/>
    </source>
</evidence>
<evidence type="ECO:0000256" key="11">
    <source>
        <dbReference type="ARBA" id="ARBA00023277"/>
    </source>
</evidence>
<evidence type="ECO:0000256" key="3">
    <source>
        <dbReference type="ARBA" id="ARBA00016943"/>
    </source>
</evidence>
<evidence type="ECO:0000256" key="9">
    <source>
        <dbReference type="ARBA" id="ARBA00022842"/>
    </source>
</evidence>
<dbReference type="RefSeq" id="WP_045271856.1">
    <property type="nucleotide sequence ID" value="NZ_JYIX01000033.1"/>
</dbReference>
<evidence type="ECO:0000313" key="14">
    <source>
        <dbReference type="EMBL" id="KJL33561.1"/>
    </source>
</evidence>
<dbReference type="PANTHER" id="PTHR10584:SF166">
    <property type="entry name" value="RIBOKINASE"/>
    <property type="match status" value="1"/>
</dbReference>
<feature type="binding site" evidence="12">
    <location>
        <position position="263"/>
    </location>
    <ligand>
        <name>K(+)</name>
        <dbReference type="ChEBI" id="CHEBI:29103"/>
    </ligand>
</feature>
<dbReference type="InterPro" id="IPR002173">
    <property type="entry name" value="Carboh/pur_kinase_PfkB_CS"/>
</dbReference>
<dbReference type="SUPFAM" id="SSF53613">
    <property type="entry name" value="Ribokinase-like"/>
    <property type="match status" value="1"/>
</dbReference>
<feature type="binding site" evidence="12">
    <location>
        <begin position="197"/>
        <end position="202"/>
    </location>
    <ligand>
        <name>ATP</name>
        <dbReference type="ChEBI" id="CHEBI:30616"/>
    </ligand>
</feature>
<feature type="binding site" evidence="12">
    <location>
        <position position="226"/>
    </location>
    <ligand>
        <name>K(+)</name>
        <dbReference type="ChEBI" id="CHEBI:29103"/>
    </ligand>
</feature>
<evidence type="ECO:0000256" key="7">
    <source>
        <dbReference type="ARBA" id="ARBA00022777"/>
    </source>
</evidence>
<keyword evidence="5 12" id="KW-0479">Metal-binding</keyword>
<dbReference type="EC" id="2.7.1.15" evidence="2 12"/>
<dbReference type="AlphaFoldDB" id="A0A0F0LPT7"/>
<dbReference type="UniPathway" id="UPA00916">
    <property type="reaction ID" value="UER00889"/>
</dbReference>
<dbReference type="Pfam" id="PF00294">
    <property type="entry name" value="PfkB"/>
    <property type="match status" value="1"/>
</dbReference>
<dbReference type="InterPro" id="IPR029056">
    <property type="entry name" value="Ribokinase-like"/>
</dbReference>
<dbReference type="GO" id="GO:0005829">
    <property type="term" value="C:cytosol"/>
    <property type="evidence" value="ECO:0007669"/>
    <property type="project" value="TreeGrafter"/>
</dbReference>
<comment type="subcellular location">
    <subcellularLocation>
        <location evidence="12">Cytoplasm</location>
    </subcellularLocation>
</comment>
<protein>
    <recommendedName>
        <fullName evidence="3 12">Ribokinase</fullName>
        <shortName evidence="12">RK</shortName>
        <ecNumber evidence="2 12">2.7.1.15</ecNumber>
    </recommendedName>
</protein>
<feature type="binding site" evidence="12">
    <location>
        <position position="137"/>
    </location>
    <ligand>
        <name>substrate</name>
    </ligand>
</feature>
<keyword evidence="9 12" id="KW-0460">Magnesium</keyword>
<comment type="caution">
    <text evidence="12">Lacks conserved residue(s) required for the propagation of feature annotation.</text>
</comment>
<dbReference type="GO" id="GO:0005524">
    <property type="term" value="F:ATP binding"/>
    <property type="evidence" value="ECO:0007669"/>
    <property type="project" value="UniProtKB-UniRule"/>
</dbReference>
<keyword evidence="4 12" id="KW-0808">Transferase</keyword>
<comment type="function">
    <text evidence="12">Catalyzes the phosphorylation of ribose at O-5 in a reaction requiring ATP and magnesium. The resulting D-ribose-5-phosphate can then be used either for sythesis of nucleotides, histidine, and tryptophan, or as a component of the pentose phosphate pathway.</text>
</comment>
<sequence>MTAPLALAVVGSINVDLTARTARLPEPGETIGGGRLSREAGGKGANQAAAAARLGAAVRMVGAVGSDTDGSWMIEELAAAGVDTHAVRRGAEATGVALIVVDAEGENQIAVCEGANGEVTLDGVAFGSDEAVLAQLEISMDVIAALAAAARGYLAVNAAPAIELPTAVVERADLIIVNETEYALLPALRTARRVAVTYGGEGAKLFERGELVASAPAVKTTVVNSVGAGDAFCAALTIGLASGIAPQRALSAACAVGAAAVADPRSQPLLGGLSEYLPAE</sequence>
<comment type="subunit">
    <text evidence="12">Homodimer.</text>
</comment>
<comment type="pathway">
    <text evidence="12">Carbohydrate metabolism; D-ribose degradation; D-ribose 5-phosphate from beta-D-ribopyranose: step 2/2.</text>
</comment>
<evidence type="ECO:0000256" key="12">
    <source>
        <dbReference type="HAMAP-Rule" id="MF_01987"/>
    </source>
</evidence>
<comment type="similarity">
    <text evidence="1">Belongs to the carbohydrate kinase pfkB family.</text>
</comment>
<feature type="binding site" evidence="12">
    <location>
        <position position="178"/>
    </location>
    <ligand>
        <name>ATP</name>
        <dbReference type="ChEBI" id="CHEBI:30616"/>
    </ligand>
</feature>
<evidence type="ECO:0000313" key="15">
    <source>
        <dbReference type="Proteomes" id="UP000033740"/>
    </source>
</evidence>
<accession>A0A0F0LPT7</accession>
<dbReference type="HAMAP" id="MF_01987">
    <property type="entry name" value="Ribokinase"/>
    <property type="match status" value="1"/>
</dbReference>
<dbReference type="GO" id="GO:0019303">
    <property type="term" value="P:D-ribose catabolic process"/>
    <property type="evidence" value="ECO:0007669"/>
    <property type="project" value="UniProtKB-UniRule"/>
</dbReference>
<dbReference type="PATRIC" id="fig|582680.6.peg.1842"/>
<keyword evidence="11 12" id="KW-0119">Carbohydrate metabolism</keyword>
<comment type="cofactor">
    <cofactor evidence="12">
        <name>Mg(2+)</name>
        <dbReference type="ChEBI" id="CHEBI:18420"/>
    </cofactor>
    <text evidence="12">Requires a divalent cation, most likely magnesium in vivo, as an electrophilic catalyst to aid phosphoryl group transfer. It is the chelate of the metal and the nucleotide that is the actual substrate.</text>
</comment>
<name>A0A0F0LPT7_9MICO</name>
<feature type="domain" description="Carbohydrate kinase PfkB" evidence="13">
    <location>
        <begin position="7"/>
        <end position="266"/>
    </location>
</feature>
<feature type="binding site" evidence="12">
    <location>
        <begin position="42"/>
        <end position="46"/>
    </location>
    <ligand>
        <name>substrate</name>
    </ligand>
</feature>
<keyword evidence="10 12" id="KW-0630">Potassium</keyword>
<evidence type="ECO:0000256" key="2">
    <source>
        <dbReference type="ARBA" id="ARBA00012035"/>
    </source>
</evidence>
<comment type="caution">
    <text evidence="14">The sequence shown here is derived from an EMBL/GenBank/DDBJ whole genome shotgun (WGS) entry which is preliminary data.</text>
</comment>
<keyword evidence="8 12" id="KW-0067">ATP-binding</keyword>
<evidence type="ECO:0000256" key="8">
    <source>
        <dbReference type="ARBA" id="ARBA00022840"/>
    </source>
</evidence>
<evidence type="ECO:0000256" key="4">
    <source>
        <dbReference type="ARBA" id="ARBA00022679"/>
    </source>
</evidence>
<keyword evidence="15" id="KW-1185">Reference proteome</keyword>
<feature type="binding site" evidence="12">
    <location>
        <position position="230"/>
    </location>
    <ligand>
        <name>substrate</name>
    </ligand>
</feature>
<dbReference type="EMBL" id="JYIX01000033">
    <property type="protein sequence ID" value="KJL33561.1"/>
    <property type="molecule type" value="Genomic_DNA"/>
</dbReference>
<evidence type="ECO:0000256" key="5">
    <source>
        <dbReference type="ARBA" id="ARBA00022723"/>
    </source>
</evidence>
<keyword evidence="6 12" id="KW-0547">Nucleotide-binding</keyword>
<dbReference type="PRINTS" id="PR00990">
    <property type="entry name" value="RIBOKINASE"/>
</dbReference>
<evidence type="ECO:0000256" key="1">
    <source>
        <dbReference type="ARBA" id="ARBA00005380"/>
    </source>
</evidence>